<dbReference type="InterPro" id="IPR018212">
    <property type="entry name" value="Na/solute_symporter_CS"/>
</dbReference>
<evidence type="ECO:0000256" key="6">
    <source>
        <dbReference type="ARBA" id="ARBA00022847"/>
    </source>
</evidence>
<evidence type="ECO:0000256" key="13">
    <source>
        <dbReference type="RuleBase" id="RU362091"/>
    </source>
</evidence>
<feature type="transmembrane region" description="Helical" evidence="14">
    <location>
        <begin position="160"/>
        <end position="180"/>
    </location>
</feature>
<dbReference type="OrthoDB" id="9779at2157"/>
<dbReference type="InterPro" id="IPR011851">
    <property type="entry name" value="Na/Pro_symporter"/>
</dbReference>
<protein>
    <submittedName>
        <fullName evidence="15">Proline permease</fullName>
    </submittedName>
</protein>
<evidence type="ECO:0000256" key="2">
    <source>
        <dbReference type="ARBA" id="ARBA00006434"/>
    </source>
</evidence>
<evidence type="ECO:0000313" key="15">
    <source>
        <dbReference type="EMBL" id="ELY97521.1"/>
    </source>
</evidence>
<sequence>MFSIQLIFAIYLLVLLLIGGYFFATTETKRLSDYMLGGREVGVWPMAISDVASVASGWTFFAWVGIGYTTGLSGLWFSVTMIIVIAFMYRYVASPFRRQSEELGSLTIVDHIAVYFEGERLGSLIRLVATIAVVVFMVSYVGSQIIAVGEAMDTGIGIDYTWAVLVGGLIVGIYTVLGGFNASIWTDVFQGVLIFVAAVTLPVLMVLEIGGWNAFVAEVTATDASLLSMTAGEAGTALLVATLAWISFALGTIGQPQSLMRFQAIDSERIVSAASVITVTFQSLRLTVPLFIGAAGRVLYEGLDPAEAENVAMMAIVDLFPTLIAGILLAAIVSAILSTSDSMLLVTSADVTRFYESAINPDASEHELIVLGRAVVGVVVALGVVIAYTRPGTIFEIIEFAYVGLGVTFGIPLLFILFWERTTPEAVLTGLLVGLTSSIGSLYLLPELDPITPWPVTIGAMLIVSLLTADSTPTSSPAAADD</sequence>
<comment type="similarity">
    <text evidence="2 13">Belongs to the sodium:solute symporter (SSF) (TC 2.A.21) family.</text>
</comment>
<accession>M0AGQ1</accession>
<evidence type="ECO:0000256" key="12">
    <source>
        <dbReference type="ARBA" id="ARBA00033708"/>
    </source>
</evidence>
<dbReference type="PROSITE" id="PS50283">
    <property type="entry name" value="NA_SOLUT_SYMP_3"/>
    <property type="match status" value="1"/>
</dbReference>
<feature type="transmembrane region" description="Helical" evidence="14">
    <location>
        <begin position="192"/>
        <end position="215"/>
    </location>
</feature>
<dbReference type="EMBL" id="AOIN01000067">
    <property type="protein sequence ID" value="ELY97521.1"/>
    <property type="molecule type" value="Genomic_DNA"/>
</dbReference>
<dbReference type="GO" id="GO:0015824">
    <property type="term" value="P:proline transport"/>
    <property type="evidence" value="ECO:0007669"/>
    <property type="project" value="InterPro"/>
</dbReference>
<dbReference type="Pfam" id="PF00474">
    <property type="entry name" value="SSF"/>
    <property type="match status" value="1"/>
</dbReference>
<comment type="caution">
    <text evidence="15">The sequence shown here is derived from an EMBL/GenBank/DDBJ whole genome shotgun (WGS) entry which is preliminary data.</text>
</comment>
<keyword evidence="9" id="KW-0406">Ion transport</keyword>
<feature type="transmembrane region" description="Helical" evidence="14">
    <location>
        <begin position="400"/>
        <end position="419"/>
    </location>
</feature>
<evidence type="ECO:0000256" key="14">
    <source>
        <dbReference type="SAM" id="Phobius"/>
    </source>
</evidence>
<feature type="transmembrane region" description="Helical" evidence="14">
    <location>
        <begin position="72"/>
        <end position="92"/>
    </location>
</feature>
<keyword evidence="7 14" id="KW-1133">Transmembrane helix</keyword>
<evidence type="ECO:0000256" key="5">
    <source>
        <dbReference type="ARBA" id="ARBA00022692"/>
    </source>
</evidence>
<dbReference type="RefSeq" id="WP_006168000.1">
    <property type="nucleotide sequence ID" value="NZ_AOIN01000067.1"/>
</dbReference>
<dbReference type="GO" id="GO:0031402">
    <property type="term" value="F:sodium ion binding"/>
    <property type="evidence" value="ECO:0007669"/>
    <property type="project" value="InterPro"/>
</dbReference>
<evidence type="ECO:0000256" key="1">
    <source>
        <dbReference type="ARBA" id="ARBA00004651"/>
    </source>
</evidence>
<evidence type="ECO:0000256" key="8">
    <source>
        <dbReference type="ARBA" id="ARBA00023053"/>
    </source>
</evidence>
<keyword evidence="5 14" id="KW-0812">Transmembrane</keyword>
<feature type="transmembrane region" description="Helical" evidence="14">
    <location>
        <begin position="6"/>
        <end position="24"/>
    </location>
</feature>
<comment type="subcellular location">
    <subcellularLocation>
        <location evidence="1">Cell membrane</location>
        <topology evidence="1">Multi-pass membrane protein</topology>
    </subcellularLocation>
</comment>
<dbReference type="InterPro" id="IPR001734">
    <property type="entry name" value="Na/solute_symporter"/>
</dbReference>
<feature type="transmembrane region" description="Helical" evidence="14">
    <location>
        <begin position="124"/>
        <end position="148"/>
    </location>
</feature>
<feature type="transmembrane region" description="Helical" evidence="14">
    <location>
        <begin position="426"/>
        <end position="445"/>
    </location>
</feature>
<keyword evidence="16" id="KW-1185">Reference proteome</keyword>
<dbReference type="GO" id="GO:0005886">
    <property type="term" value="C:plasma membrane"/>
    <property type="evidence" value="ECO:0007669"/>
    <property type="project" value="UniProtKB-SubCell"/>
</dbReference>
<dbReference type="PATRIC" id="fig|1227492.4.peg.2548"/>
<comment type="catalytic activity">
    <reaction evidence="12">
        <text>L-proline(in) + Na(+)(in) = L-proline(out) + Na(+)(out)</text>
        <dbReference type="Rhea" id="RHEA:28967"/>
        <dbReference type="ChEBI" id="CHEBI:29101"/>
        <dbReference type="ChEBI" id="CHEBI:60039"/>
    </reaction>
</comment>
<evidence type="ECO:0000256" key="11">
    <source>
        <dbReference type="ARBA" id="ARBA00023201"/>
    </source>
</evidence>
<feature type="transmembrane region" description="Helical" evidence="14">
    <location>
        <begin position="270"/>
        <end position="292"/>
    </location>
</feature>
<dbReference type="PROSITE" id="PS00456">
    <property type="entry name" value="NA_SOLUT_SYMP_1"/>
    <property type="match status" value="1"/>
</dbReference>
<dbReference type="PANTHER" id="PTHR48086">
    <property type="entry name" value="SODIUM/PROLINE SYMPORTER-RELATED"/>
    <property type="match status" value="1"/>
</dbReference>
<evidence type="ECO:0000256" key="10">
    <source>
        <dbReference type="ARBA" id="ARBA00023136"/>
    </source>
</evidence>
<keyword evidence="3" id="KW-0813">Transport</keyword>
<gene>
    <name evidence="15" type="ORF">C482_12899</name>
</gene>
<feature type="transmembrane region" description="Helical" evidence="14">
    <location>
        <begin position="312"/>
        <end position="337"/>
    </location>
</feature>
<evidence type="ECO:0000313" key="16">
    <source>
        <dbReference type="Proteomes" id="UP000011693"/>
    </source>
</evidence>
<dbReference type="Proteomes" id="UP000011693">
    <property type="component" value="Unassembled WGS sequence"/>
</dbReference>
<keyword evidence="4" id="KW-1003">Cell membrane</keyword>
<dbReference type="CDD" id="cd11475">
    <property type="entry name" value="SLC5sbd_PutP"/>
    <property type="match status" value="1"/>
</dbReference>
<feature type="transmembrane region" description="Helical" evidence="14">
    <location>
        <begin position="368"/>
        <end position="388"/>
    </location>
</feature>
<evidence type="ECO:0000256" key="9">
    <source>
        <dbReference type="ARBA" id="ARBA00023065"/>
    </source>
</evidence>
<keyword evidence="11" id="KW-0739">Sodium transport</keyword>
<evidence type="ECO:0000256" key="7">
    <source>
        <dbReference type="ARBA" id="ARBA00022989"/>
    </source>
</evidence>
<dbReference type="Gene3D" id="1.20.1730.10">
    <property type="entry name" value="Sodium/glucose cotransporter"/>
    <property type="match status" value="1"/>
</dbReference>
<proteinExistence type="inferred from homology"/>
<evidence type="ECO:0000256" key="3">
    <source>
        <dbReference type="ARBA" id="ARBA00022448"/>
    </source>
</evidence>
<dbReference type="STRING" id="1227492.C482_12899"/>
<keyword evidence="8" id="KW-0915">Sodium</keyword>
<name>M0AGQ1_9EURY</name>
<dbReference type="InterPro" id="IPR038377">
    <property type="entry name" value="Na/Glc_symporter_sf"/>
</dbReference>
<dbReference type="AlphaFoldDB" id="M0AGQ1"/>
<dbReference type="InterPro" id="IPR050277">
    <property type="entry name" value="Sodium:Solute_Symporter"/>
</dbReference>
<reference evidence="15 16" key="1">
    <citation type="journal article" date="2014" name="PLoS Genet.">
        <title>Phylogenetically driven sequencing of extremely halophilic archaea reveals strategies for static and dynamic osmo-response.</title>
        <authorList>
            <person name="Becker E.A."/>
            <person name="Seitzer P.M."/>
            <person name="Tritt A."/>
            <person name="Larsen D."/>
            <person name="Krusor M."/>
            <person name="Yao A.I."/>
            <person name="Wu D."/>
            <person name="Madern D."/>
            <person name="Eisen J.A."/>
            <person name="Darling A.E."/>
            <person name="Facciotti M.T."/>
        </authorList>
    </citation>
    <scope>NUCLEOTIDE SEQUENCE [LARGE SCALE GENOMIC DNA]</scope>
    <source>
        <strain evidence="15 16">JCM 10990</strain>
    </source>
</reference>
<feature type="transmembrane region" description="Helical" evidence="14">
    <location>
        <begin position="227"/>
        <end position="250"/>
    </location>
</feature>
<evidence type="ECO:0000256" key="4">
    <source>
        <dbReference type="ARBA" id="ARBA00022475"/>
    </source>
</evidence>
<dbReference type="GO" id="GO:0005298">
    <property type="term" value="F:proline:sodium symporter activity"/>
    <property type="evidence" value="ECO:0007669"/>
    <property type="project" value="InterPro"/>
</dbReference>
<dbReference type="NCBIfam" id="TIGR00813">
    <property type="entry name" value="sss"/>
    <property type="match status" value="1"/>
</dbReference>
<keyword evidence="10 14" id="KW-0472">Membrane</keyword>
<keyword evidence="6" id="KW-0769">Symport</keyword>
<dbReference type="PANTHER" id="PTHR48086:SF3">
    <property type="entry name" value="SODIUM_PROLINE SYMPORTER"/>
    <property type="match status" value="1"/>
</dbReference>
<organism evidence="15 16">
    <name type="scientific">Natrialba chahannaoensis JCM 10990</name>
    <dbReference type="NCBI Taxonomy" id="1227492"/>
    <lineage>
        <taxon>Archaea</taxon>
        <taxon>Methanobacteriati</taxon>
        <taxon>Methanobacteriota</taxon>
        <taxon>Stenosarchaea group</taxon>
        <taxon>Halobacteria</taxon>
        <taxon>Halobacteriales</taxon>
        <taxon>Natrialbaceae</taxon>
        <taxon>Natrialba</taxon>
    </lineage>
</organism>